<evidence type="ECO:0000256" key="2">
    <source>
        <dbReference type="SAM" id="MobiDB-lite"/>
    </source>
</evidence>
<organism evidence="3">
    <name type="scientific">Macrobiotus sp. 2 JF-2022a</name>
    <dbReference type="NCBI Taxonomy" id="3003600"/>
    <lineage>
        <taxon>Eukaryota</taxon>
        <taxon>Metazoa</taxon>
        <taxon>Ecdysozoa</taxon>
        <taxon>Tardigrada</taxon>
        <taxon>Eutardigrada</taxon>
        <taxon>Parachela</taxon>
        <taxon>Macrobiotoidea</taxon>
        <taxon>Macrobiotidae</taxon>
        <taxon>Macrobiotus</taxon>
    </lineage>
</organism>
<feature type="coiled-coil region" evidence="1">
    <location>
        <begin position="20"/>
        <end position="106"/>
    </location>
</feature>
<reference evidence="3" key="1">
    <citation type="submission" date="2022-12" db="EMBL/GenBank/DDBJ databases">
        <title>The evolution of temperature and desiccation-related protein families in Tardigrada reveals the complex acquisition of extremotolerance.</title>
        <authorList>
            <person name="Fleming J."/>
            <person name="Pisani D."/>
            <person name="Arakawa K."/>
        </authorList>
    </citation>
    <scope>NUCLEOTIDE SEQUENCE</scope>
</reference>
<evidence type="ECO:0000313" key="3">
    <source>
        <dbReference type="EMBL" id="WBQ85716.1"/>
    </source>
</evidence>
<accession>A0AAE9W9N9</accession>
<dbReference type="EMBL" id="OP974298">
    <property type="protein sequence ID" value="WBQ85716.1"/>
    <property type="molecule type" value="Genomic_DNA"/>
</dbReference>
<dbReference type="AlphaFoldDB" id="A0AAE9W9N9"/>
<sequence length="149" mass="17836">MGASKQTSIYESPELQAEAERDYELKMKEQEQLAKDFERELEHRTLVYRKQQESEADRIRQELEKQHIRDVQFRQELADLAIENQKKQVDLEMRFAKRELDRQRRVARESLDRDKFQQQVQVEIESAAGNSVSQGNTQAQQERSKVERR</sequence>
<keyword evidence="1" id="KW-0175">Coiled coil</keyword>
<proteinExistence type="predicted"/>
<feature type="compositionally biased region" description="Polar residues" evidence="2">
    <location>
        <begin position="128"/>
        <end position="141"/>
    </location>
</feature>
<feature type="region of interest" description="Disordered" evidence="2">
    <location>
        <begin position="124"/>
        <end position="149"/>
    </location>
</feature>
<name>A0AAE9W9N9_9BILA</name>
<evidence type="ECO:0000256" key="1">
    <source>
        <dbReference type="SAM" id="Coils"/>
    </source>
</evidence>
<protein>
    <submittedName>
        <fullName evidence="3">CAHS 7b</fullName>
    </submittedName>
</protein>